<evidence type="ECO:0000313" key="11">
    <source>
        <dbReference type="EMBL" id="CAL5220341.1"/>
    </source>
</evidence>
<dbReference type="Gene3D" id="1.10.510.10">
    <property type="entry name" value="Transferase(Phosphotransferase) domain 1"/>
    <property type="match status" value="1"/>
</dbReference>
<feature type="region of interest" description="Disordered" evidence="9">
    <location>
        <begin position="1"/>
        <end position="68"/>
    </location>
</feature>
<evidence type="ECO:0000256" key="5">
    <source>
        <dbReference type="ARBA" id="ARBA00022777"/>
    </source>
</evidence>
<name>A0ABP1FN27_9CHLO</name>
<feature type="compositionally biased region" description="Polar residues" evidence="9">
    <location>
        <begin position="674"/>
        <end position="684"/>
    </location>
</feature>
<comment type="catalytic activity">
    <reaction evidence="8">
        <text>L-seryl-[protein] + ATP = O-phospho-L-seryl-[protein] + ADP + H(+)</text>
        <dbReference type="Rhea" id="RHEA:17989"/>
        <dbReference type="Rhea" id="RHEA-COMP:9863"/>
        <dbReference type="Rhea" id="RHEA-COMP:11604"/>
        <dbReference type="ChEBI" id="CHEBI:15378"/>
        <dbReference type="ChEBI" id="CHEBI:29999"/>
        <dbReference type="ChEBI" id="CHEBI:30616"/>
        <dbReference type="ChEBI" id="CHEBI:83421"/>
        <dbReference type="ChEBI" id="CHEBI:456216"/>
        <dbReference type="EC" id="2.7.11.1"/>
    </reaction>
</comment>
<evidence type="ECO:0000256" key="4">
    <source>
        <dbReference type="ARBA" id="ARBA00022741"/>
    </source>
</evidence>
<evidence type="ECO:0000313" key="12">
    <source>
        <dbReference type="Proteomes" id="UP001497392"/>
    </source>
</evidence>
<dbReference type="SMART" id="SM00220">
    <property type="entry name" value="S_TKc"/>
    <property type="match status" value="1"/>
</dbReference>
<feature type="compositionally biased region" description="Acidic residues" evidence="9">
    <location>
        <begin position="52"/>
        <end position="62"/>
    </location>
</feature>
<keyword evidence="3" id="KW-0808">Transferase</keyword>
<dbReference type="InterPro" id="IPR011009">
    <property type="entry name" value="Kinase-like_dom_sf"/>
</dbReference>
<evidence type="ECO:0000256" key="2">
    <source>
        <dbReference type="ARBA" id="ARBA00022527"/>
    </source>
</evidence>
<comment type="caution">
    <text evidence="11">The sequence shown here is derived from an EMBL/GenBank/DDBJ whole genome shotgun (WGS) entry which is preliminary data.</text>
</comment>
<proteinExistence type="predicted"/>
<evidence type="ECO:0000256" key="3">
    <source>
        <dbReference type="ARBA" id="ARBA00022679"/>
    </source>
</evidence>
<dbReference type="PANTHER" id="PTHR47634:SF9">
    <property type="entry name" value="PROTEIN KINASE DOMAIN-CONTAINING PROTEIN-RELATED"/>
    <property type="match status" value="1"/>
</dbReference>
<feature type="compositionally biased region" description="Low complexity" evidence="9">
    <location>
        <begin position="633"/>
        <end position="650"/>
    </location>
</feature>
<accession>A0ABP1FN27</accession>
<feature type="compositionally biased region" description="Basic residues" evidence="9">
    <location>
        <begin position="269"/>
        <end position="280"/>
    </location>
</feature>
<dbReference type="Gene3D" id="3.30.200.20">
    <property type="entry name" value="Phosphorylase Kinase, domain 1"/>
    <property type="match status" value="1"/>
</dbReference>
<sequence length="693" mass="75170">MQRPPGAGSRAVKGAPKAVKRRPKKPAQTAAAAGQKGRDQSAGSEEWCSGSEADDSSDDEGTEGYKKGGYHPVHVGDVYKNGRYKVIRKLGWGHFSTVWLVEDSQTGVSGALKVQKSASHYTEAARDEITLLTQIRDGDPTGSRHCVRLFDWFEHRGPHGLHICMVFEVLGDNLLSLIKAYSYRNIPLELVKHIAKQVLIGLDYIHRKLGIIHTDLKPENVMLSCIVREKKLPASEASRLHDAAPNGHAANPEGHLVAAAASGQALTKNQKKKLKKKLKKAGASSQATDSGQQQETSHTDSDGSCGTGLREKVVSTADGPAAAQLNGQPLHAESRLGASCSRQLQLGNEQAEQVAPADPEALSAPGDILSVEERVKAASAKVVDFGNACWVHKQFTSDIQTRQYRCPEVLLGAKYSTPADMWSLACMVFELATGDLLFDPRSGKDYDRDEDHLALFIELLGHMPRRICSTGKYAKDYFNRHGELRHIKKLRFWPLSRVLQEKYEFPVKEAELMADFLRPMLEYEPERRATAQEMLSHPWLKAPVTGQIGRGSAASAQTAAPGDERTRRRPTHFDQEHGSPAGLAPKRSRSLSPSPGPRSARCEATGQLRPSEQSTAEQEYLEGPSTATTSPKGASSLASSGVLLSPGSAVAEKVASSTVMVSKGDAASRPITPAQKSRPGSATEGQGEEWQIL</sequence>
<feature type="compositionally biased region" description="Polar residues" evidence="9">
    <location>
        <begin position="608"/>
        <end position="617"/>
    </location>
</feature>
<reference evidence="11 12" key="1">
    <citation type="submission" date="2024-06" db="EMBL/GenBank/DDBJ databases">
        <authorList>
            <person name="Kraege A."/>
            <person name="Thomma B."/>
        </authorList>
    </citation>
    <scope>NUCLEOTIDE SEQUENCE [LARGE SCALE GENOMIC DNA]</scope>
</reference>
<keyword evidence="5" id="KW-0418">Kinase</keyword>
<feature type="compositionally biased region" description="Polar residues" evidence="9">
    <location>
        <begin position="283"/>
        <end position="296"/>
    </location>
</feature>
<feature type="compositionally biased region" description="Low complexity" evidence="9">
    <location>
        <begin position="590"/>
        <end position="599"/>
    </location>
</feature>
<dbReference type="PANTHER" id="PTHR47634">
    <property type="entry name" value="PROTEIN KINASE DOMAIN-CONTAINING PROTEIN-RELATED"/>
    <property type="match status" value="1"/>
</dbReference>
<dbReference type="CDD" id="cd14136">
    <property type="entry name" value="STKc_SRPK"/>
    <property type="match status" value="1"/>
</dbReference>
<dbReference type="PROSITE" id="PS00108">
    <property type="entry name" value="PROTEIN_KINASE_ST"/>
    <property type="match status" value="1"/>
</dbReference>
<keyword evidence="4" id="KW-0547">Nucleotide-binding</keyword>
<feature type="region of interest" description="Disordered" evidence="9">
    <location>
        <begin position="548"/>
        <end position="693"/>
    </location>
</feature>
<dbReference type="EC" id="2.7.11.1" evidence="1"/>
<organism evidence="11 12">
    <name type="scientific">Coccomyxa viridis</name>
    <dbReference type="NCBI Taxonomy" id="1274662"/>
    <lineage>
        <taxon>Eukaryota</taxon>
        <taxon>Viridiplantae</taxon>
        <taxon>Chlorophyta</taxon>
        <taxon>core chlorophytes</taxon>
        <taxon>Trebouxiophyceae</taxon>
        <taxon>Trebouxiophyceae incertae sedis</taxon>
        <taxon>Coccomyxaceae</taxon>
        <taxon>Coccomyxa</taxon>
    </lineage>
</organism>
<dbReference type="InterPro" id="IPR008271">
    <property type="entry name" value="Ser/Thr_kinase_AS"/>
</dbReference>
<evidence type="ECO:0000256" key="8">
    <source>
        <dbReference type="ARBA" id="ARBA00048679"/>
    </source>
</evidence>
<dbReference type="Proteomes" id="UP001497392">
    <property type="component" value="Unassembled WGS sequence"/>
</dbReference>
<keyword evidence="12" id="KW-1185">Reference proteome</keyword>
<keyword evidence="6" id="KW-0067">ATP-binding</keyword>
<dbReference type="PROSITE" id="PS50011">
    <property type="entry name" value="PROTEIN_KINASE_DOM"/>
    <property type="match status" value="1"/>
</dbReference>
<dbReference type="SUPFAM" id="SSF56112">
    <property type="entry name" value="Protein kinase-like (PK-like)"/>
    <property type="match status" value="1"/>
</dbReference>
<dbReference type="InterPro" id="IPR000719">
    <property type="entry name" value="Prot_kinase_dom"/>
</dbReference>
<evidence type="ECO:0000256" key="6">
    <source>
        <dbReference type="ARBA" id="ARBA00022840"/>
    </source>
</evidence>
<evidence type="ECO:0000256" key="9">
    <source>
        <dbReference type="SAM" id="MobiDB-lite"/>
    </source>
</evidence>
<dbReference type="InterPro" id="IPR051334">
    <property type="entry name" value="SRPK"/>
</dbReference>
<keyword evidence="2" id="KW-0723">Serine/threonine-protein kinase</keyword>
<dbReference type="EMBL" id="CAXHTA020000003">
    <property type="protein sequence ID" value="CAL5220341.1"/>
    <property type="molecule type" value="Genomic_DNA"/>
</dbReference>
<gene>
    <name evidence="11" type="primary">g2337</name>
    <name evidence="11" type="ORF">VP750_LOCUS2000</name>
</gene>
<evidence type="ECO:0000256" key="7">
    <source>
        <dbReference type="ARBA" id="ARBA00047899"/>
    </source>
</evidence>
<feature type="domain" description="Protein kinase" evidence="10">
    <location>
        <begin position="84"/>
        <end position="540"/>
    </location>
</feature>
<comment type="catalytic activity">
    <reaction evidence="7">
        <text>L-threonyl-[protein] + ATP = O-phospho-L-threonyl-[protein] + ADP + H(+)</text>
        <dbReference type="Rhea" id="RHEA:46608"/>
        <dbReference type="Rhea" id="RHEA-COMP:11060"/>
        <dbReference type="Rhea" id="RHEA-COMP:11605"/>
        <dbReference type="ChEBI" id="CHEBI:15378"/>
        <dbReference type="ChEBI" id="CHEBI:30013"/>
        <dbReference type="ChEBI" id="CHEBI:30616"/>
        <dbReference type="ChEBI" id="CHEBI:61977"/>
        <dbReference type="ChEBI" id="CHEBI:456216"/>
        <dbReference type="EC" id="2.7.11.1"/>
    </reaction>
</comment>
<evidence type="ECO:0000256" key="1">
    <source>
        <dbReference type="ARBA" id="ARBA00012513"/>
    </source>
</evidence>
<protein>
    <recommendedName>
        <fullName evidence="1">non-specific serine/threonine protein kinase</fullName>
        <ecNumber evidence="1">2.7.11.1</ecNumber>
    </recommendedName>
</protein>
<feature type="compositionally biased region" description="Basic and acidic residues" evidence="9">
    <location>
        <begin position="562"/>
        <end position="577"/>
    </location>
</feature>
<feature type="region of interest" description="Disordered" evidence="9">
    <location>
        <begin position="268"/>
        <end position="309"/>
    </location>
</feature>
<dbReference type="Pfam" id="PF00069">
    <property type="entry name" value="Pkinase"/>
    <property type="match status" value="2"/>
</dbReference>
<evidence type="ECO:0000259" key="10">
    <source>
        <dbReference type="PROSITE" id="PS50011"/>
    </source>
</evidence>